<protein>
    <submittedName>
        <fullName evidence="2">Uncharacterized protein</fullName>
    </submittedName>
</protein>
<evidence type="ECO:0000313" key="3">
    <source>
        <dbReference type="Proteomes" id="UP000030706"/>
    </source>
</evidence>
<accession>A0A074XYI3</accession>
<evidence type="ECO:0000256" key="1">
    <source>
        <dbReference type="SAM" id="MobiDB-lite"/>
    </source>
</evidence>
<dbReference type="Proteomes" id="UP000030706">
    <property type="component" value="Unassembled WGS sequence"/>
</dbReference>
<organism evidence="2 3">
    <name type="scientific">Aureobasidium pullulans EXF-150</name>
    <dbReference type="NCBI Taxonomy" id="1043002"/>
    <lineage>
        <taxon>Eukaryota</taxon>
        <taxon>Fungi</taxon>
        <taxon>Dikarya</taxon>
        <taxon>Ascomycota</taxon>
        <taxon>Pezizomycotina</taxon>
        <taxon>Dothideomycetes</taxon>
        <taxon>Dothideomycetidae</taxon>
        <taxon>Dothideales</taxon>
        <taxon>Saccotheciaceae</taxon>
        <taxon>Aureobasidium</taxon>
    </lineage>
</organism>
<name>A0A074XYI3_AURPU</name>
<feature type="region of interest" description="Disordered" evidence="1">
    <location>
        <begin position="51"/>
        <end position="71"/>
    </location>
</feature>
<gene>
    <name evidence="2" type="ORF">M438DRAFT_311200</name>
</gene>
<reference evidence="2 3" key="1">
    <citation type="journal article" date="2014" name="BMC Genomics">
        <title>Genome sequencing of four Aureobasidium pullulans varieties: biotechnological potential, stress tolerance, and description of new species.</title>
        <authorList>
            <person name="Gostin Ar C."/>
            <person name="Ohm R.A."/>
            <person name="Kogej T."/>
            <person name="Sonjak S."/>
            <person name="Turk M."/>
            <person name="Zajc J."/>
            <person name="Zalar P."/>
            <person name="Grube M."/>
            <person name="Sun H."/>
            <person name="Han J."/>
            <person name="Sharma A."/>
            <person name="Chiniquy J."/>
            <person name="Ngan C.Y."/>
            <person name="Lipzen A."/>
            <person name="Barry K."/>
            <person name="Grigoriev I.V."/>
            <person name="Gunde-Cimerman N."/>
        </authorList>
    </citation>
    <scope>NUCLEOTIDE SEQUENCE [LARGE SCALE GENOMIC DNA]</scope>
    <source>
        <strain evidence="2 3">EXF-150</strain>
    </source>
</reference>
<keyword evidence="3" id="KW-1185">Reference proteome</keyword>
<dbReference type="GeneID" id="40744759"/>
<evidence type="ECO:0000313" key="2">
    <source>
        <dbReference type="EMBL" id="KEQ88679.1"/>
    </source>
</evidence>
<dbReference type="EMBL" id="KL584975">
    <property type="protein sequence ID" value="KEQ88679.1"/>
    <property type="molecule type" value="Genomic_DNA"/>
</dbReference>
<dbReference type="RefSeq" id="XP_029764866.1">
    <property type="nucleotide sequence ID" value="XM_029902453.1"/>
</dbReference>
<feature type="compositionally biased region" description="Acidic residues" evidence="1">
    <location>
        <begin position="58"/>
        <end position="67"/>
    </location>
</feature>
<dbReference type="HOGENOM" id="CLU_1160912_0_0_1"/>
<dbReference type="OrthoDB" id="3867728at2759"/>
<sequence>MRAIKLYKSSLRLLISARSTFQKHNDFTMWDFFKSRQHSKAGSVIPHEQTEAAHLSDGEEQPPETPEDYTPRENAFDTARRLHGSLHRDSDSSYYSRAQDEQGEDDTKPLPALPPSPTDTIPNASYLFWSSQRSEMWANHVASIWWPTVNLKDGISNKKALPSPMDMPEPEPRVEKSFEEKPGYEVDIKAKVKSNATKLPRGPKLTLQIPRSDCKPMQFRMYRPCITNEERAEWKENMF</sequence>
<feature type="region of interest" description="Disordered" evidence="1">
    <location>
        <begin position="85"/>
        <end position="118"/>
    </location>
</feature>
<proteinExistence type="predicted"/>
<dbReference type="AlphaFoldDB" id="A0A074XYI3"/>